<keyword evidence="1" id="KW-0472">Membrane</keyword>
<organism evidence="2 6">
    <name type="scientific">Staphylococcus agnetis</name>
    <dbReference type="NCBI Taxonomy" id="985762"/>
    <lineage>
        <taxon>Bacteria</taxon>
        <taxon>Bacillati</taxon>
        <taxon>Bacillota</taxon>
        <taxon>Bacilli</taxon>
        <taxon>Bacillales</taxon>
        <taxon>Staphylococcaceae</taxon>
        <taxon>Staphylococcus</taxon>
    </lineage>
</organism>
<dbReference type="GeneID" id="57692531"/>
<dbReference type="OrthoDB" id="2413293at2"/>
<sequence length="66" mass="7747">MSIKQFFEGMINRQWTLKEVVLILVYTIVISMIVTPLIGIPAGIGVFYYFNISEEEKQAMRNRSRY</sequence>
<proteinExistence type="predicted"/>
<keyword evidence="5" id="KW-1185">Reference proteome</keyword>
<dbReference type="RefSeq" id="WP_037567265.1">
    <property type="nucleotide sequence ID" value="NZ_CP009623.1"/>
</dbReference>
<evidence type="ECO:0000313" key="2">
    <source>
        <dbReference type="EMBL" id="NJI02774.1"/>
    </source>
</evidence>
<dbReference type="AlphaFoldDB" id="A0A085UD53"/>
<dbReference type="Proteomes" id="UP000195208">
    <property type="component" value="Unassembled WGS sequence"/>
</dbReference>
<keyword evidence="1" id="KW-0812">Transmembrane</keyword>
<dbReference type="Proteomes" id="UP000646308">
    <property type="component" value="Unassembled WGS sequence"/>
</dbReference>
<name>A0A085UD53_9STAP</name>
<dbReference type="NCBIfam" id="NF033835">
    <property type="entry name" value="VraH_fam"/>
    <property type="match status" value="1"/>
</dbReference>
<evidence type="ECO:0000313" key="5">
    <source>
        <dbReference type="Proteomes" id="UP000195208"/>
    </source>
</evidence>
<dbReference type="EMBL" id="NEFX01000027">
    <property type="protein sequence ID" value="OTW30118.1"/>
    <property type="molecule type" value="Genomic_DNA"/>
</dbReference>
<gene>
    <name evidence="3" type="ORF">B9M88_11995</name>
    <name evidence="2" type="ORF">GLV84_08030</name>
    <name evidence="4" type="ORF">MUA95_02050</name>
</gene>
<evidence type="ECO:0000313" key="6">
    <source>
        <dbReference type="Proteomes" id="UP000646308"/>
    </source>
</evidence>
<dbReference type="EMBL" id="CP094809">
    <property type="protein sequence ID" value="UXU57614.1"/>
    <property type="molecule type" value="Genomic_DNA"/>
</dbReference>
<dbReference type="Proteomes" id="UP001065705">
    <property type="component" value="Chromosome"/>
</dbReference>
<protein>
    <submittedName>
        <fullName evidence="2">VraH family protein</fullName>
    </submittedName>
</protein>
<accession>A0A085UD53</accession>
<reference evidence="3 5" key="1">
    <citation type="submission" date="2017-04" db="EMBL/GenBank/DDBJ databases">
        <title>Staphylococcus agnetis, a potential pathogen in the broiler production.</title>
        <authorList>
            <person name="Poulsen L."/>
        </authorList>
    </citation>
    <scope>NUCLEOTIDE SEQUENCE [LARGE SCALE GENOMIC DNA]</scope>
    <source>
        <strain evidence="3 5">723_310714_2_2_spleen</strain>
    </source>
</reference>
<reference evidence="2" key="2">
    <citation type="submission" date="2019-11" db="EMBL/GenBank/DDBJ databases">
        <title>Whole genome comparisons of Staphylococcus agnetis isolates from cattle and chickens.</title>
        <authorList>
            <person name="Rhoads D."/>
            <person name="Shwani A."/>
            <person name="Adkins P."/>
            <person name="Calcutt M."/>
            <person name="Middleton J."/>
        </authorList>
    </citation>
    <scope>NUCLEOTIDE SEQUENCE</scope>
    <source>
        <strain evidence="2">1387</strain>
    </source>
</reference>
<dbReference type="InterPro" id="IPR049869">
    <property type="entry name" value="VraH"/>
</dbReference>
<feature type="transmembrane region" description="Helical" evidence="1">
    <location>
        <begin position="21"/>
        <end position="50"/>
    </location>
</feature>
<evidence type="ECO:0000256" key="1">
    <source>
        <dbReference type="SAM" id="Phobius"/>
    </source>
</evidence>
<reference evidence="4" key="3">
    <citation type="submission" date="2022-03" db="EMBL/GenBank/DDBJ databases">
        <title>Comparative Genomics of East African Camel-Associated Staphylococcaceae spp.: Diversity and Inheritance of Traits Involved in Host-Pathogen Interactions.</title>
        <authorList>
            <person name="Akarsu H."/>
            <person name="Liljander A."/>
            <person name="Younan M."/>
            <person name="Brodard I."/>
            <person name="Glucks I."/>
            <person name="Labroussaa F."/>
            <person name="Overesch G."/>
            <person name="Kuhnert P."/>
            <person name="Perreten V."/>
            <person name="Drexler J.F."/>
            <person name="Corman V.M."/>
            <person name="Falquet L."/>
            <person name="Jores J."/>
        </authorList>
    </citation>
    <scope>NUCLEOTIDE SEQUENCE</scope>
    <source>
        <strain evidence="4">IVB6197</strain>
    </source>
</reference>
<evidence type="ECO:0000313" key="3">
    <source>
        <dbReference type="EMBL" id="OTW30118.1"/>
    </source>
</evidence>
<evidence type="ECO:0000313" key="4">
    <source>
        <dbReference type="EMBL" id="UXU57614.1"/>
    </source>
</evidence>
<dbReference type="KEGG" id="sagq:EP23_08030"/>
<keyword evidence="1" id="KW-1133">Transmembrane helix</keyword>
<dbReference type="EMBL" id="WMFL01000079">
    <property type="protein sequence ID" value="NJI02774.1"/>
    <property type="molecule type" value="Genomic_DNA"/>
</dbReference>